<dbReference type="Proteomes" id="UP001383192">
    <property type="component" value="Unassembled WGS sequence"/>
</dbReference>
<evidence type="ECO:0000313" key="2">
    <source>
        <dbReference type="EMBL" id="KAK7019368.1"/>
    </source>
</evidence>
<comment type="caution">
    <text evidence="2">The sequence shown here is derived from an EMBL/GenBank/DDBJ whole genome shotgun (WGS) entry which is preliminary data.</text>
</comment>
<dbReference type="EMBL" id="JAYKXP010000211">
    <property type="protein sequence ID" value="KAK7019368.1"/>
    <property type="molecule type" value="Genomic_DNA"/>
</dbReference>
<evidence type="ECO:0000256" key="1">
    <source>
        <dbReference type="SAM" id="MobiDB-lite"/>
    </source>
</evidence>
<protein>
    <submittedName>
        <fullName evidence="2">Uncharacterized protein</fullName>
    </submittedName>
</protein>
<proteinExistence type="predicted"/>
<name>A0AAW0B116_9AGAR</name>
<dbReference type="AlphaFoldDB" id="A0AAW0B116"/>
<keyword evidence="3" id="KW-1185">Reference proteome</keyword>
<evidence type="ECO:0000313" key="3">
    <source>
        <dbReference type="Proteomes" id="UP001383192"/>
    </source>
</evidence>
<reference evidence="2 3" key="1">
    <citation type="submission" date="2024-01" db="EMBL/GenBank/DDBJ databases">
        <title>A draft genome for a cacao thread blight-causing isolate of Paramarasmius palmivorus.</title>
        <authorList>
            <person name="Baruah I.K."/>
            <person name="Bukari Y."/>
            <person name="Amoako-Attah I."/>
            <person name="Meinhardt L.W."/>
            <person name="Bailey B.A."/>
            <person name="Cohen S.P."/>
        </authorList>
    </citation>
    <scope>NUCLEOTIDE SEQUENCE [LARGE SCALE GENOMIC DNA]</scope>
    <source>
        <strain evidence="2 3">GH-12</strain>
    </source>
</reference>
<gene>
    <name evidence="2" type="ORF">VNI00_018112</name>
</gene>
<feature type="region of interest" description="Disordered" evidence="1">
    <location>
        <begin position="1"/>
        <end position="72"/>
    </location>
</feature>
<feature type="compositionally biased region" description="Basic and acidic residues" evidence="1">
    <location>
        <begin position="26"/>
        <end position="40"/>
    </location>
</feature>
<organism evidence="2 3">
    <name type="scientific">Paramarasmius palmivorus</name>
    <dbReference type="NCBI Taxonomy" id="297713"/>
    <lineage>
        <taxon>Eukaryota</taxon>
        <taxon>Fungi</taxon>
        <taxon>Dikarya</taxon>
        <taxon>Basidiomycota</taxon>
        <taxon>Agaricomycotina</taxon>
        <taxon>Agaricomycetes</taxon>
        <taxon>Agaricomycetidae</taxon>
        <taxon>Agaricales</taxon>
        <taxon>Marasmiineae</taxon>
        <taxon>Marasmiaceae</taxon>
        <taxon>Paramarasmius</taxon>
    </lineage>
</organism>
<accession>A0AAW0B116</accession>
<sequence length="252" mass="29116">MKQKRAQDFEELEEDELLLRPPTCKRQREEHGEDARDKARIAKRIGCSLDKSTNNPEEEVEGRLSTNDIGSRGKSQREVYGKLAGYFDNTEDVYDNYSDPKPEKRGIYTGFEIIGMAVVDEHLLYGAIDQGIPAFLASCRWVQDLPLKEALACGQNLYPSIVLPMTQWVVHHLKSWTEDQYNEFMEENRTDPIPSDMQVLTAATCMYCSAENISYQGSTTIHPLLRNYQHALEKEEQRKQQELAMYNYLHWA</sequence>